<feature type="compositionally biased region" description="Basic and acidic residues" evidence="1">
    <location>
        <begin position="260"/>
        <end position="270"/>
    </location>
</feature>
<organism evidence="2">
    <name type="scientific">Dulem virus 53</name>
    <dbReference type="NCBI Taxonomy" id="3145764"/>
    <lineage>
        <taxon>Viruses</taxon>
        <taxon>Monodnaviria</taxon>
        <taxon>Loebvirae</taxon>
        <taxon>Hofneiviricota</taxon>
        <taxon>Faserviricetes</taxon>
        <taxon>Tubulavirales</taxon>
        <taxon>Inoviridae</taxon>
        <taxon>Inovirus</taxon>
    </lineage>
</organism>
<reference evidence="2" key="1">
    <citation type="submission" date="2024-03" db="EMBL/GenBank/DDBJ databases">
        <title>Diverse circular DNA viruses in blood, oral, and fecal samples of captive lemurs.</title>
        <authorList>
            <person name="Paietta E.N."/>
            <person name="Kraberger S."/>
            <person name="Lund M.C."/>
            <person name="Custer J.M."/>
            <person name="Vargas K.M."/>
            <person name="Ehmke E.E."/>
            <person name="Yoder A.D."/>
            <person name="Varsani A."/>
        </authorList>
    </citation>
    <scope>NUCLEOTIDE SEQUENCE</scope>
    <source>
        <strain evidence="2">Duke_25SF_59</strain>
    </source>
</reference>
<feature type="region of interest" description="Disordered" evidence="1">
    <location>
        <begin position="213"/>
        <end position="306"/>
    </location>
</feature>
<dbReference type="EMBL" id="PP511688">
    <property type="protein sequence ID" value="XCD06576.1"/>
    <property type="molecule type" value="Genomic_DNA"/>
</dbReference>
<feature type="compositionally biased region" description="Basic and acidic residues" evidence="1">
    <location>
        <begin position="296"/>
        <end position="306"/>
    </location>
</feature>
<accession>A0AAU8B2R4</accession>
<feature type="compositionally biased region" description="Gly residues" evidence="1">
    <location>
        <begin position="273"/>
        <end position="286"/>
    </location>
</feature>
<sequence>MGYVMRLCCCSRYFRLVLTLFFISPYSYSYKVWSGLGYWFDPNSYDSGNAKSSGYDFSQCKVDGVVGMEEDGDKSEAGPYMKTNIDNNGVITLYGKDKGGFVLSAQWTYATRLRFDAPDKYKKVLLGSLKKALASGNCDIANAILDALRNPNIIKDGDTEFLGFKNGDDKCVILSDGKTSCKGPSYKTDKDEDGNIRINTDFKDWEKSLDDYASTKQSDTNNNPGSSGDNKGDGSGINEHRGNGSSSGGSGQANNGNNKPGDKGTDKNDSKPGNGGNGGSSIGNGKGEGEGDDEGKDIGDVKMPKLETPDLEKTLNAAKKKIEDKVGSGYELSSGQCEPISISVFSRTETIDLHCQVFEKLGSTAGPAFTLLWTTLGVLIILSA</sequence>
<evidence type="ECO:0000313" key="2">
    <source>
        <dbReference type="EMBL" id="XCD06576.1"/>
    </source>
</evidence>
<evidence type="ECO:0000256" key="1">
    <source>
        <dbReference type="SAM" id="MobiDB-lite"/>
    </source>
</evidence>
<name>A0AAU8B2R4_9VIRU</name>
<protein>
    <submittedName>
        <fullName evidence="2">Uncharacterized protein</fullName>
    </submittedName>
</protein>
<proteinExistence type="predicted"/>